<reference evidence="2 3" key="1">
    <citation type="journal article" date="2012" name="J. Bacteriol.">
        <title>Draft Genome Sequence of an Ammonia-Oxidizing Archaeon, "Candidatus Nitrosopumilus sediminis" AR2, from Svalbard in the Arctic Circle.</title>
        <authorList>
            <person name="Park S.J."/>
            <person name="Kim J.G."/>
            <person name="Jung M.Y."/>
            <person name="Kim S.J."/>
            <person name="Cha I.T."/>
            <person name="Ghai R."/>
            <person name="Martin-Cuadrado A.B."/>
            <person name="Rodriguez-Valera F."/>
            <person name="Rhee S.K."/>
        </authorList>
    </citation>
    <scope>NUCLEOTIDE SEQUENCE [LARGE SCALE GENOMIC DNA]</scope>
    <source>
        <strain evidence="2 3">AR2</strain>
    </source>
</reference>
<dbReference type="STRING" id="1229909.NSED_04660"/>
<keyword evidence="1" id="KW-0472">Membrane</keyword>
<dbReference type="HOGENOM" id="CLU_151093_0_0_2"/>
<feature type="transmembrane region" description="Helical" evidence="1">
    <location>
        <begin position="70"/>
        <end position="91"/>
    </location>
</feature>
<keyword evidence="1" id="KW-1133">Transmembrane helix</keyword>
<dbReference type="RefSeq" id="WP_014965107.1">
    <property type="nucleotide sequence ID" value="NC_018656.1"/>
</dbReference>
<accession>K0BEE9</accession>
<dbReference type="OrthoDB" id="8758at2157"/>
<gene>
    <name evidence="2" type="ORF">NSED_04660</name>
</gene>
<feature type="transmembrane region" description="Helical" evidence="1">
    <location>
        <begin position="103"/>
        <end position="124"/>
    </location>
</feature>
<sequence length="129" mass="13402">MALTPALIITGIAIALLVIYGMDVIVGYSTDTGEGFIPFDHKVRGMGLGLPALILPIIAYFISRKESSKSLGIMIIIAGILILIGGAVVIGNADAMEETSGRSILSETIPLIIAGLVQIGLGILKIKKS</sequence>
<keyword evidence="1" id="KW-0812">Transmembrane</keyword>
<evidence type="ECO:0000256" key="1">
    <source>
        <dbReference type="SAM" id="Phobius"/>
    </source>
</evidence>
<dbReference type="Proteomes" id="UP000006100">
    <property type="component" value="Chromosome"/>
</dbReference>
<evidence type="ECO:0000313" key="3">
    <source>
        <dbReference type="Proteomes" id="UP000006100"/>
    </source>
</evidence>
<dbReference type="EMBL" id="CP003843">
    <property type="protein sequence ID" value="AFS82736.1"/>
    <property type="molecule type" value="Genomic_DNA"/>
</dbReference>
<keyword evidence="3" id="KW-1185">Reference proteome</keyword>
<proteinExistence type="predicted"/>
<protein>
    <submittedName>
        <fullName evidence="2">Uncharacterized protein</fullName>
    </submittedName>
</protein>
<dbReference type="GeneID" id="13696726"/>
<dbReference type="PATRIC" id="fig|1229909.8.peg.1014"/>
<dbReference type="eggNOG" id="arCOG08709">
    <property type="taxonomic scope" value="Archaea"/>
</dbReference>
<feature type="transmembrane region" description="Helical" evidence="1">
    <location>
        <begin position="45"/>
        <end position="63"/>
    </location>
</feature>
<dbReference type="KEGG" id="nir:NSED_04660"/>
<evidence type="ECO:0000313" key="2">
    <source>
        <dbReference type="EMBL" id="AFS82736.1"/>
    </source>
</evidence>
<name>K0BEE9_9ARCH</name>
<organism evidence="2 3">
    <name type="scientific">Candidatus Nitrosopumilus sediminis</name>
    <dbReference type="NCBI Taxonomy" id="1229909"/>
    <lineage>
        <taxon>Archaea</taxon>
        <taxon>Nitrososphaerota</taxon>
        <taxon>Nitrososphaeria</taxon>
        <taxon>Nitrosopumilales</taxon>
        <taxon>Nitrosopumilaceae</taxon>
        <taxon>Nitrosopumilus</taxon>
    </lineage>
</organism>
<dbReference type="AlphaFoldDB" id="K0BEE9"/>